<evidence type="ECO:0000313" key="1">
    <source>
        <dbReference type="EMBL" id="GLY66311.1"/>
    </source>
</evidence>
<accession>A0A9W6QYE9</accession>
<reference evidence="1" key="1">
    <citation type="submission" date="2023-03" db="EMBL/GenBank/DDBJ databases">
        <title>Amycolatopsis taiwanensis NBRC 103393.</title>
        <authorList>
            <person name="Ichikawa N."/>
            <person name="Sato H."/>
            <person name="Tonouchi N."/>
        </authorList>
    </citation>
    <scope>NUCLEOTIDE SEQUENCE</scope>
    <source>
        <strain evidence="1">NBRC 103393</strain>
    </source>
</reference>
<organism evidence="1 2">
    <name type="scientific">Amycolatopsis taiwanensis</name>
    <dbReference type="NCBI Taxonomy" id="342230"/>
    <lineage>
        <taxon>Bacteria</taxon>
        <taxon>Bacillati</taxon>
        <taxon>Actinomycetota</taxon>
        <taxon>Actinomycetes</taxon>
        <taxon>Pseudonocardiales</taxon>
        <taxon>Pseudonocardiaceae</taxon>
        <taxon>Amycolatopsis</taxon>
    </lineage>
</organism>
<proteinExistence type="predicted"/>
<dbReference type="RefSeq" id="WP_285487136.1">
    <property type="nucleotide sequence ID" value="NZ_BSTI01000005.1"/>
</dbReference>
<dbReference type="AlphaFoldDB" id="A0A9W6QYE9"/>
<dbReference type="Proteomes" id="UP001165136">
    <property type="component" value="Unassembled WGS sequence"/>
</dbReference>
<evidence type="ECO:0008006" key="3">
    <source>
        <dbReference type="Google" id="ProtNLM"/>
    </source>
</evidence>
<name>A0A9W6QYE9_9PSEU</name>
<gene>
    <name evidence="1" type="ORF">Atai01_29300</name>
</gene>
<dbReference type="EMBL" id="BSTI01000005">
    <property type="protein sequence ID" value="GLY66311.1"/>
    <property type="molecule type" value="Genomic_DNA"/>
</dbReference>
<protein>
    <recommendedName>
        <fullName evidence="3">MmyB-like transcription regulator ligand binding domain-containing protein</fullName>
    </recommendedName>
</protein>
<sequence>MHQDRPVGPTEIALPVRIRHRGVELCFVNTITTFGAAFDITLEEIAVEACFPADAETARFFQAGNTELSERVLSGVSSPGPVPTVPR</sequence>
<keyword evidence="2" id="KW-1185">Reference proteome</keyword>
<comment type="caution">
    <text evidence="1">The sequence shown here is derived from an EMBL/GenBank/DDBJ whole genome shotgun (WGS) entry which is preliminary data.</text>
</comment>
<evidence type="ECO:0000313" key="2">
    <source>
        <dbReference type="Proteomes" id="UP001165136"/>
    </source>
</evidence>